<evidence type="ECO:0000313" key="2">
    <source>
        <dbReference type="Proteomes" id="UP000281498"/>
    </source>
</evidence>
<organism evidence="1 2">
    <name type="scientific">Salipaludibacillus neizhouensis</name>
    <dbReference type="NCBI Taxonomy" id="885475"/>
    <lineage>
        <taxon>Bacteria</taxon>
        <taxon>Bacillati</taxon>
        <taxon>Bacillota</taxon>
        <taxon>Bacilli</taxon>
        <taxon>Bacillales</taxon>
        <taxon>Bacillaceae</taxon>
    </lineage>
</organism>
<dbReference type="OrthoDB" id="2937672at2"/>
<dbReference type="AlphaFoldDB" id="A0A3A9KD92"/>
<dbReference type="Proteomes" id="UP000281498">
    <property type="component" value="Unassembled WGS sequence"/>
</dbReference>
<comment type="caution">
    <text evidence="1">The sequence shown here is derived from an EMBL/GenBank/DDBJ whole genome shotgun (WGS) entry which is preliminary data.</text>
</comment>
<sequence>MELVIIALLGVSALLFILSFFTKDRYKVVEKQQENISIQFMQEIYQLKKKVKVLEEEYMLEDGSSSPNNSLKENMKVISRDDVLAMYEEGYSIEEIASMSEYNAEDIKDLLEN</sequence>
<proteinExistence type="predicted"/>
<evidence type="ECO:0008006" key="3">
    <source>
        <dbReference type="Google" id="ProtNLM"/>
    </source>
</evidence>
<reference evidence="1 2" key="1">
    <citation type="submission" date="2017-10" db="EMBL/GenBank/DDBJ databases">
        <title>Bacillus sp. nov., a halophilic bacterium isolated from a Keqin Lake.</title>
        <authorList>
            <person name="Wang H."/>
        </authorList>
    </citation>
    <scope>NUCLEOTIDE SEQUENCE [LARGE SCALE GENOMIC DNA]</scope>
    <source>
        <strain evidence="1 2">KCTC 13187</strain>
    </source>
</reference>
<gene>
    <name evidence="1" type="ORF">CR203_01335</name>
</gene>
<evidence type="ECO:0000313" key="1">
    <source>
        <dbReference type="EMBL" id="RKL68720.1"/>
    </source>
</evidence>
<name>A0A3A9KD92_9BACI</name>
<keyword evidence="2" id="KW-1185">Reference proteome</keyword>
<dbReference type="RefSeq" id="WP_110936640.1">
    <property type="nucleotide sequence ID" value="NZ_KZ614146.1"/>
</dbReference>
<dbReference type="EMBL" id="PDOE01000001">
    <property type="protein sequence ID" value="RKL68720.1"/>
    <property type="molecule type" value="Genomic_DNA"/>
</dbReference>
<accession>A0A3A9KD92</accession>
<protein>
    <recommendedName>
        <fullName evidence="3">Resolvase HTH domain-containing protein</fullName>
    </recommendedName>
</protein>